<dbReference type="EMBL" id="BAAFRS010000004">
    <property type="protein sequence ID" value="GAB1218826.1"/>
    <property type="molecule type" value="Genomic_DNA"/>
</dbReference>
<dbReference type="InterPro" id="IPR002710">
    <property type="entry name" value="Dilute_dom"/>
</dbReference>
<protein>
    <recommendedName>
        <fullName evidence="6">Dilute domain-containing protein</fullName>
    </recommendedName>
</protein>
<dbReference type="Pfam" id="PF10358">
    <property type="entry name" value="NT-C2"/>
    <property type="match status" value="1"/>
</dbReference>
<evidence type="ECO:0008006" key="6">
    <source>
        <dbReference type="Google" id="ProtNLM"/>
    </source>
</evidence>
<evidence type="ECO:0000259" key="3">
    <source>
        <dbReference type="PROSITE" id="PS51840"/>
    </source>
</evidence>
<evidence type="ECO:0000256" key="1">
    <source>
        <dbReference type="SAM" id="MobiDB-lite"/>
    </source>
</evidence>
<accession>A0ABQ0D7J3</accession>
<proteinExistence type="predicted"/>
<dbReference type="Proteomes" id="UP001628156">
    <property type="component" value="Unassembled WGS sequence"/>
</dbReference>
<feature type="compositionally biased region" description="Polar residues" evidence="1">
    <location>
        <begin position="159"/>
        <end position="183"/>
    </location>
</feature>
<evidence type="ECO:0000313" key="5">
    <source>
        <dbReference type="Proteomes" id="UP001628156"/>
    </source>
</evidence>
<keyword evidence="5" id="KW-1185">Reference proteome</keyword>
<feature type="domain" description="Dilute" evidence="2">
    <location>
        <begin position="305"/>
        <end position="560"/>
    </location>
</feature>
<evidence type="ECO:0000313" key="4">
    <source>
        <dbReference type="EMBL" id="GAB1218826.1"/>
    </source>
</evidence>
<dbReference type="PROSITE" id="PS51840">
    <property type="entry name" value="C2_NT"/>
    <property type="match status" value="1"/>
</dbReference>
<reference evidence="4 5" key="1">
    <citation type="journal article" date="2019" name="PLoS Negl. Trop. Dis.">
        <title>Whole genome sequencing of Entamoeba nuttalli reveals mammalian host-related molecular signatures and a novel octapeptide-repeat surface protein.</title>
        <authorList>
            <person name="Tanaka M."/>
            <person name="Makiuchi T."/>
            <person name="Komiyama T."/>
            <person name="Shiina T."/>
            <person name="Osaki K."/>
            <person name="Tachibana H."/>
        </authorList>
    </citation>
    <scope>NUCLEOTIDE SEQUENCE [LARGE SCALE GENOMIC DNA]</scope>
    <source>
        <strain evidence="4 5">P19-061405</strain>
    </source>
</reference>
<sequence>MEVESPRPSRNSKRFSMSKTLLLEKVHFDVKITTLKKLDDMNNHVIYLKWKRGNSKNSGNLKRVLVEKAIAQYNTMIGFDCTIQRDSKTNQYKKEKILKIDLFVVTTKGEKEKASLKLDLNLYLGCEIKEEFLPFEGTHYILGFVIEHCALETIKRTPSAGSESDLSDNNSVTMTQSLTNSPCPMSPRKRTLNRTVSINGDVAFRKESGLEEDFAMKYYKLKDDYDSLSKELTQSLQEQGKLKAELEEIKIDPINDPFQTSNFIINSIISTKYQFDGQLTETASALKAKCVERNFRIDIENNFFNNVTAAMKAIVKVSNRSINAIAYWIATTCSILIHIKYYVTSINEKTKPKIAKFETSMIELLNDEIELLLEIAVENITNLISFFDEKTEPRIEGFDKLSQCVRVMKNYCISERIISYFIQIYCETVDRFIYQQIMKGHQCFTVQDGINFKMKNDRFKEWTVESFGKENEQQFYRIAEMSTLMLMDISLISTPSDFQGLNLKIISKQEIIYILEHLQPSLNKTLVEKIKTELCIENLPLTYDKTFQKIEVPLEILENL</sequence>
<feature type="region of interest" description="Disordered" evidence="1">
    <location>
        <begin position="158"/>
        <end position="188"/>
    </location>
</feature>
<comment type="caution">
    <text evidence="4">The sequence shown here is derived from an EMBL/GenBank/DDBJ whole genome shotgun (WGS) entry which is preliminary data.</text>
</comment>
<evidence type="ECO:0000259" key="2">
    <source>
        <dbReference type="PROSITE" id="PS51126"/>
    </source>
</evidence>
<dbReference type="InterPro" id="IPR019448">
    <property type="entry name" value="NT-C2"/>
</dbReference>
<feature type="domain" description="C2 NT-type" evidence="3">
    <location>
        <begin position="16"/>
        <end position="153"/>
    </location>
</feature>
<organism evidence="4 5">
    <name type="scientific">Entamoeba nuttalli</name>
    <dbReference type="NCBI Taxonomy" id="412467"/>
    <lineage>
        <taxon>Eukaryota</taxon>
        <taxon>Amoebozoa</taxon>
        <taxon>Evosea</taxon>
        <taxon>Archamoebae</taxon>
        <taxon>Mastigamoebida</taxon>
        <taxon>Entamoebidae</taxon>
        <taxon>Entamoeba</taxon>
    </lineage>
</organism>
<gene>
    <name evidence="4" type="ORF">ENUP19_0004G0055</name>
</gene>
<dbReference type="PROSITE" id="PS51126">
    <property type="entry name" value="DILUTE"/>
    <property type="match status" value="1"/>
</dbReference>
<name>A0ABQ0D7J3_9EUKA</name>